<keyword evidence="3" id="KW-1134">Transmembrane beta strand</keyword>
<dbReference type="Proteomes" id="UP000435243">
    <property type="component" value="Unassembled WGS sequence"/>
</dbReference>
<reference evidence="12 13" key="1">
    <citation type="submission" date="2019-12" db="EMBL/GenBank/DDBJ databases">
        <title>Genomic-based taxomic classification of the family Erythrobacteraceae.</title>
        <authorList>
            <person name="Xu L."/>
        </authorList>
    </citation>
    <scope>NUCLEOTIDE SEQUENCE [LARGE SCALE GENOMIC DNA]</scope>
    <source>
        <strain evidence="12 13">JCM 16339</strain>
    </source>
</reference>
<evidence type="ECO:0000259" key="10">
    <source>
        <dbReference type="Pfam" id="PF00593"/>
    </source>
</evidence>
<feature type="domain" description="TonB-dependent receptor-like beta-barrel" evidence="10">
    <location>
        <begin position="298"/>
        <end position="661"/>
    </location>
</feature>
<dbReference type="Gene3D" id="2.40.170.20">
    <property type="entry name" value="TonB-dependent receptor, beta-barrel domain"/>
    <property type="match status" value="1"/>
</dbReference>
<evidence type="ECO:0000256" key="4">
    <source>
        <dbReference type="ARBA" id="ARBA00022692"/>
    </source>
</evidence>
<feature type="signal peptide" evidence="9">
    <location>
        <begin position="1"/>
        <end position="29"/>
    </location>
</feature>
<keyword evidence="6 8" id="KW-0472">Membrane</keyword>
<comment type="caution">
    <text evidence="12">The sequence shown here is derived from an EMBL/GenBank/DDBJ whole genome shotgun (WGS) entry which is preliminary data.</text>
</comment>
<dbReference type="PANTHER" id="PTHR30069:SF36">
    <property type="entry name" value="BLL6948 PROTEIN"/>
    <property type="match status" value="1"/>
</dbReference>
<dbReference type="PANTHER" id="PTHR30069">
    <property type="entry name" value="TONB-DEPENDENT OUTER MEMBRANE RECEPTOR"/>
    <property type="match status" value="1"/>
</dbReference>
<dbReference type="PROSITE" id="PS51257">
    <property type="entry name" value="PROKAR_LIPOPROTEIN"/>
    <property type="match status" value="1"/>
</dbReference>
<gene>
    <name evidence="12" type="ORF">GRI32_10025</name>
</gene>
<evidence type="ECO:0000256" key="5">
    <source>
        <dbReference type="ARBA" id="ARBA00023077"/>
    </source>
</evidence>
<dbReference type="GO" id="GO:0044718">
    <property type="term" value="P:siderophore transmembrane transport"/>
    <property type="evidence" value="ECO:0007669"/>
    <property type="project" value="TreeGrafter"/>
</dbReference>
<dbReference type="InterPro" id="IPR037066">
    <property type="entry name" value="Plug_dom_sf"/>
</dbReference>
<keyword evidence="4" id="KW-0812">Transmembrane</keyword>
<evidence type="ECO:0000256" key="3">
    <source>
        <dbReference type="ARBA" id="ARBA00022452"/>
    </source>
</evidence>
<evidence type="ECO:0000256" key="7">
    <source>
        <dbReference type="ARBA" id="ARBA00023237"/>
    </source>
</evidence>
<dbReference type="Gene3D" id="2.170.130.10">
    <property type="entry name" value="TonB-dependent receptor, plug domain"/>
    <property type="match status" value="1"/>
</dbReference>
<dbReference type="InterPro" id="IPR039426">
    <property type="entry name" value="TonB-dep_rcpt-like"/>
</dbReference>
<protein>
    <submittedName>
        <fullName evidence="12">TonB-dependent receptor</fullName>
    </submittedName>
</protein>
<name>A0A844ZPU9_9SPHN</name>
<dbReference type="Pfam" id="PF07715">
    <property type="entry name" value="Plug"/>
    <property type="match status" value="1"/>
</dbReference>
<proteinExistence type="inferred from homology"/>
<dbReference type="Pfam" id="PF00593">
    <property type="entry name" value="TonB_dep_Rec_b-barrel"/>
    <property type="match status" value="1"/>
</dbReference>
<dbReference type="InterPro" id="IPR012910">
    <property type="entry name" value="Plug_dom"/>
</dbReference>
<evidence type="ECO:0000256" key="8">
    <source>
        <dbReference type="RuleBase" id="RU003357"/>
    </source>
</evidence>
<dbReference type="InterPro" id="IPR036942">
    <property type="entry name" value="Beta-barrel_TonB_sf"/>
</dbReference>
<evidence type="ECO:0000259" key="11">
    <source>
        <dbReference type="Pfam" id="PF07715"/>
    </source>
</evidence>
<feature type="domain" description="TonB-dependent receptor plug" evidence="11">
    <location>
        <begin position="89"/>
        <end position="191"/>
    </location>
</feature>
<dbReference type="SUPFAM" id="SSF56935">
    <property type="entry name" value="Porins"/>
    <property type="match status" value="1"/>
</dbReference>
<keyword evidence="7" id="KW-0998">Cell outer membrane</keyword>
<keyword evidence="2" id="KW-0813">Transport</keyword>
<keyword evidence="12" id="KW-0675">Receptor</keyword>
<dbReference type="GO" id="GO:0015344">
    <property type="term" value="F:siderophore uptake transmembrane transporter activity"/>
    <property type="evidence" value="ECO:0007669"/>
    <property type="project" value="TreeGrafter"/>
</dbReference>
<evidence type="ECO:0000256" key="9">
    <source>
        <dbReference type="SAM" id="SignalP"/>
    </source>
</evidence>
<keyword evidence="13" id="KW-1185">Reference proteome</keyword>
<keyword evidence="5 8" id="KW-0798">TonB box</keyword>
<comment type="subcellular location">
    <subcellularLocation>
        <location evidence="1">Cell outer membrane</location>
        <topology evidence="1">Multi-pass membrane protein</topology>
    </subcellularLocation>
</comment>
<accession>A0A844ZPU9</accession>
<evidence type="ECO:0000313" key="13">
    <source>
        <dbReference type="Proteomes" id="UP000435243"/>
    </source>
</evidence>
<evidence type="ECO:0000256" key="1">
    <source>
        <dbReference type="ARBA" id="ARBA00004571"/>
    </source>
</evidence>
<evidence type="ECO:0000313" key="12">
    <source>
        <dbReference type="EMBL" id="MXO89076.1"/>
    </source>
</evidence>
<dbReference type="AlphaFoldDB" id="A0A844ZPU9"/>
<evidence type="ECO:0000256" key="2">
    <source>
        <dbReference type="ARBA" id="ARBA00022448"/>
    </source>
</evidence>
<dbReference type="EMBL" id="WTYY01000005">
    <property type="protein sequence ID" value="MXO89076.1"/>
    <property type="molecule type" value="Genomic_DNA"/>
</dbReference>
<dbReference type="InterPro" id="IPR000531">
    <property type="entry name" value="Beta-barrel_TonB"/>
</dbReference>
<keyword evidence="9" id="KW-0732">Signal</keyword>
<dbReference type="GO" id="GO:0009279">
    <property type="term" value="C:cell outer membrane"/>
    <property type="evidence" value="ECO:0007669"/>
    <property type="project" value="UniProtKB-SubCell"/>
</dbReference>
<evidence type="ECO:0000256" key="6">
    <source>
        <dbReference type="ARBA" id="ARBA00023136"/>
    </source>
</evidence>
<comment type="similarity">
    <text evidence="8">Belongs to the TonB-dependent receptor family.</text>
</comment>
<feature type="chain" id="PRO_5032709563" evidence="9">
    <location>
        <begin position="30"/>
        <end position="706"/>
    </location>
</feature>
<sequence length="706" mass="77778">MPKPDNPAARLLLSTAIAMLGCVAVPVWAQEEAAAEVEPQTTQNAAQQVQSERENIGVVIDEDSGNVIYVYGRGEKRIGEAIAASEGGVAGADLEIRPLLRPGEILEATPGLIATQHSGGGKANQFFLRGFNLDHGTDYALYIDDMPVNFRTHGHGQGYLDVNGLIPETVGRVDYRKGPYRADTGDFSFVGASFITTHDQLQPFATAEVGSYGYRRFVAGGSVPLGNGDLLVVGQVKLNDGPWELPEDFEGYSGLVKYSAPVGDGDFQIALHVYDASWAPTEQLPERAIGTLVEDHFGTLDPTLRGYTKRQVLTANYESDDWRLTAYTQHYDWSLLSNFTYFLEDPVNGDQLRQFEERWTFGGRVERTLRPTDRLTLRAGAETRFDQIGPIGLDETIDGALEFNYNSFDINEKSIGLYAEATWEPLDRLFVTAGMRGDWYGFRTQALDGVDVWSGKANDDTFAPKIGVNYEVADGIALYANYGEGFHSNDARGVTNPTNPAPGLVKGEFEEVGFRVERGGLIFSSVYWWSSIDSELIYVGDSGAVEPSDPSKRHGYELTAFWKPNNWLAVDAVWTGSHSRFTGLPEGENFVPGALESSGELGVSAAFRQWNAAIRARYLGPHPLIEDNSQRGASTVLVNARLAWTPDDFSGFEFYGEVLNLLDSKDDDIDYFYAVRLPGEPAEGIEGRNSRIVEPRQLRVGVTKRF</sequence>
<organism evidence="12 13">
    <name type="scientific">Alteraurantiacibacter aestuarii</name>
    <dbReference type="NCBI Taxonomy" id="650004"/>
    <lineage>
        <taxon>Bacteria</taxon>
        <taxon>Pseudomonadati</taxon>
        <taxon>Pseudomonadota</taxon>
        <taxon>Alphaproteobacteria</taxon>
        <taxon>Sphingomonadales</taxon>
        <taxon>Erythrobacteraceae</taxon>
        <taxon>Alteraurantiacibacter</taxon>
    </lineage>
</organism>